<name>A0A087SUS5_STEMI</name>
<sequence>MDFFSVTCVLKSNHNLSDNSRQNLIALERKYLIVSALYDKFESMVAEIFSIDSGLPNHSKQNISCDQGNASNQLMKHHRTLCWMLFIVAKAKVLWHRQELLATFHLLLCCIGEVVKITPTFLLLPPFDSVVAKSESSLTVLEVLSSHVKTKFEE</sequence>
<feature type="domain" description="Retinoblastoma-associated protein N-terminal" evidence="1">
    <location>
        <begin position="2"/>
        <end position="113"/>
    </location>
</feature>
<dbReference type="PANTHER" id="PTHR13742:SF36">
    <property type="entry name" value="RETINOBLASTOMA-ASSOCIATED PROTEIN"/>
    <property type="match status" value="1"/>
</dbReference>
<organism evidence="2 3">
    <name type="scientific">Stegodyphus mimosarum</name>
    <name type="common">African social velvet spider</name>
    <dbReference type="NCBI Taxonomy" id="407821"/>
    <lineage>
        <taxon>Eukaryota</taxon>
        <taxon>Metazoa</taxon>
        <taxon>Ecdysozoa</taxon>
        <taxon>Arthropoda</taxon>
        <taxon>Chelicerata</taxon>
        <taxon>Arachnida</taxon>
        <taxon>Araneae</taxon>
        <taxon>Araneomorphae</taxon>
        <taxon>Entelegynae</taxon>
        <taxon>Eresoidea</taxon>
        <taxon>Eresidae</taxon>
        <taxon>Stegodyphus</taxon>
    </lineage>
</organism>
<reference evidence="2 3" key="1">
    <citation type="submission" date="2013-11" db="EMBL/GenBank/DDBJ databases">
        <title>Genome sequencing of Stegodyphus mimosarum.</title>
        <authorList>
            <person name="Bechsgaard J."/>
        </authorList>
    </citation>
    <scope>NUCLEOTIDE SEQUENCE [LARGE SCALE GENOMIC DNA]</scope>
</reference>
<dbReference type="GO" id="GO:0048667">
    <property type="term" value="P:cell morphogenesis involved in neuron differentiation"/>
    <property type="evidence" value="ECO:0007669"/>
    <property type="project" value="TreeGrafter"/>
</dbReference>
<keyword evidence="3" id="KW-1185">Reference proteome</keyword>
<feature type="non-terminal residue" evidence="2">
    <location>
        <position position="154"/>
    </location>
</feature>
<dbReference type="InterPro" id="IPR024599">
    <property type="entry name" value="RB_N"/>
</dbReference>
<dbReference type="EMBL" id="KK112052">
    <property type="protein sequence ID" value="KFM56614.1"/>
    <property type="molecule type" value="Genomic_DNA"/>
</dbReference>
<dbReference type="GO" id="GO:0035189">
    <property type="term" value="C:Rb-E2F complex"/>
    <property type="evidence" value="ECO:0007669"/>
    <property type="project" value="TreeGrafter"/>
</dbReference>
<gene>
    <name evidence="2" type="ORF">X975_00271</name>
</gene>
<dbReference type="GO" id="GO:0000785">
    <property type="term" value="C:chromatin"/>
    <property type="evidence" value="ECO:0007669"/>
    <property type="project" value="TreeGrafter"/>
</dbReference>
<evidence type="ECO:0000313" key="3">
    <source>
        <dbReference type="Proteomes" id="UP000054359"/>
    </source>
</evidence>
<dbReference type="GO" id="GO:2000134">
    <property type="term" value="P:negative regulation of G1/S transition of mitotic cell cycle"/>
    <property type="evidence" value="ECO:0007669"/>
    <property type="project" value="TreeGrafter"/>
</dbReference>
<dbReference type="PANTHER" id="PTHR13742">
    <property type="entry name" value="RETINOBLASTOMA-ASSOCIATED PROTEIN RB -RELATED"/>
    <property type="match status" value="1"/>
</dbReference>
<dbReference type="Proteomes" id="UP000054359">
    <property type="component" value="Unassembled WGS sequence"/>
</dbReference>
<dbReference type="GO" id="GO:0006357">
    <property type="term" value="P:regulation of transcription by RNA polymerase II"/>
    <property type="evidence" value="ECO:0007669"/>
    <property type="project" value="InterPro"/>
</dbReference>
<dbReference type="InterPro" id="IPR028309">
    <property type="entry name" value="RB_fam"/>
</dbReference>
<dbReference type="GO" id="GO:0031175">
    <property type="term" value="P:neuron projection development"/>
    <property type="evidence" value="ECO:0007669"/>
    <property type="project" value="TreeGrafter"/>
</dbReference>
<dbReference type="Gene3D" id="1.10.472.140">
    <property type="match status" value="1"/>
</dbReference>
<protein>
    <submittedName>
        <fullName evidence="2">Retinoblastoma-associated protein</fullName>
    </submittedName>
</protein>
<dbReference type="Pfam" id="PF11934">
    <property type="entry name" value="DUF3452"/>
    <property type="match status" value="1"/>
</dbReference>
<proteinExistence type="predicted"/>
<dbReference type="AlphaFoldDB" id="A0A087SUS5"/>
<dbReference type="GO" id="GO:0000977">
    <property type="term" value="F:RNA polymerase II transcription regulatory region sequence-specific DNA binding"/>
    <property type="evidence" value="ECO:0007669"/>
    <property type="project" value="TreeGrafter"/>
</dbReference>
<evidence type="ECO:0000313" key="2">
    <source>
        <dbReference type="EMBL" id="KFM56614.1"/>
    </source>
</evidence>
<evidence type="ECO:0000259" key="1">
    <source>
        <dbReference type="Pfam" id="PF11934"/>
    </source>
</evidence>
<dbReference type="OrthoDB" id="844594at2759"/>
<dbReference type="STRING" id="407821.A0A087SUS5"/>
<accession>A0A087SUS5</accession>